<evidence type="ECO:0000313" key="1">
    <source>
        <dbReference type="EMBL" id="CCG55406.1"/>
    </source>
</evidence>
<proteinExistence type="predicted"/>
<keyword evidence="1" id="KW-0614">Plasmid</keyword>
<accession>V5Z2L6</accession>
<sequence>MIAHSIKKILLLCRSCDLSGRHPIKQDPDEINFCLEIRHRAIFYPTLAG</sequence>
<dbReference type="AlphaFoldDB" id="V5Z2L6"/>
<gene>
    <name evidence="1" type="ORF">EPIR_pEPIR37029</name>
</gene>
<dbReference type="EMBL" id="HE792893">
    <property type="protein sequence ID" value="CCG55406.1"/>
    <property type="molecule type" value="Genomic_DNA"/>
</dbReference>
<geneLocation type="plasmid" evidence="1">
    <name>pEPIR37</name>
</geneLocation>
<reference evidence="1" key="1">
    <citation type="journal article" date="2013" name="Syst. Appl. Microbiol.">
        <title>Phylogenetic position and virulence apparatus of the pear flower necrosis pathogen Erwinia piriflorinigrans CFBP 5888T as assessed by comparative genomics.</title>
        <authorList>
            <person name="Smits T.H."/>
            <person name="Rezzonico F."/>
            <person name="Lopez M.M."/>
            <person name="Blom J."/>
            <person name="Goesmann A."/>
            <person name="Frey J.E."/>
            <person name="Duffy B."/>
        </authorList>
    </citation>
    <scope>NUCLEOTIDE SEQUENCE [LARGE SCALE GENOMIC DNA]</scope>
    <source>
        <strain evidence="1">CFBP 5888</strain>
        <plasmid evidence="1">pEPIR37</plasmid>
    </source>
</reference>
<protein>
    <submittedName>
        <fullName evidence="1">Uncharacterized protein</fullName>
    </submittedName>
</protein>
<name>V5Z2L6_9GAMM</name>
<organism evidence="1">
    <name type="scientific">Erwinia piriflorinigrans CFBP 5888</name>
    <dbReference type="NCBI Taxonomy" id="1161919"/>
    <lineage>
        <taxon>Bacteria</taxon>
        <taxon>Pseudomonadati</taxon>
        <taxon>Pseudomonadota</taxon>
        <taxon>Gammaproteobacteria</taxon>
        <taxon>Enterobacterales</taxon>
        <taxon>Erwiniaceae</taxon>
        <taxon>Erwinia</taxon>
    </lineage>
</organism>